<dbReference type="AlphaFoldDB" id="A0ABC8UKR1"/>
<dbReference type="PANTHER" id="PTHR45693">
    <property type="entry name" value="TRANSCRIPTION FACTOR TGA9"/>
    <property type="match status" value="1"/>
</dbReference>
<keyword evidence="3" id="KW-0238">DNA-binding</keyword>
<dbReference type="PROSITE" id="PS51806">
    <property type="entry name" value="DOG1"/>
    <property type="match status" value="1"/>
</dbReference>
<evidence type="ECO:0000256" key="3">
    <source>
        <dbReference type="ARBA" id="ARBA00023125"/>
    </source>
</evidence>
<keyword evidence="4" id="KW-0010">Activator</keyword>
<protein>
    <recommendedName>
        <fullName evidence="8">DOG1 domain-containing protein</fullName>
    </recommendedName>
</protein>
<reference evidence="9 10" key="1">
    <citation type="submission" date="2024-02" db="EMBL/GenBank/DDBJ databases">
        <authorList>
            <person name="Vignale AGUSTIN F."/>
            <person name="Sosa J E."/>
            <person name="Modenutti C."/>
        </authorList>
    </citation>
    <scope>NUCLEOTIDE SEQUENCE [LARGE SCALE GENOMIC DNA]</scope>
</reference>
<evidence type="ECO:0000256" key="7">
    <source>
        <dbReference type="SAM" id="MobiDB-lite"/>
    </source>
</evidence>
<feature type="compositionally biased region" description="Polar residues" evidence="7">
    <location>
        <begin position="26"/>
        <end position="36"/>
    </location>
</feature>
<evidence type="ECO:0000313" key="9">
    <source>
        <dbReference type="EMBL" id="CAK9181590.1"/>
    </source>
</evidence>
<evidence type="ECO:0000256" key="4">
    <source>
        <dbReference type="ARBA" id="ARBA00023159"/>
    </source>
</evidence>
<evidence type="ECO:0000256" key="1">
    <source>
        <dbReference type="ARBA" id="ARBA00004123"/>
    </source>
</evidence>
<dbReference type="Pfam" id="PF14144">
    <property type="entry name" value="DOG1"/>
    <property type="match status" value="1"/>
</dbReference>
<evidence type="ECO:0000256" key="2">
    <source>
        <dbReference type="ARBA" id="ARBA00023015"/>
    </source>
</evidence>
<keyword evidence="2" id="KW-0805">Transcription regulation</keyword>
<proteinExistence type="predicted"/>
<dbReference type="GO" id="GO:0003677">
    <property type="term" value="F:DNA binding"/>
    <property type="evidence" value="ECO:0007669"/>
    <property type="project" value="UniProtKB-KW"/>
</dbReference>
<dbReference type="GO" id="GO:0005634">
    <property type="term" value="C:nucleus"/>
    <property type="evidence" value="ECO:0007669"/>
    <property type="project" value="UniProtKB-SubCell"/>
</dbReference>
<evidence type="ECO:0000256" key="6">
    <source>
        <dbReference type="ARBA" id="ARBA00023242"/>
    </source>
</evidence>
<name>A0ABC8UKR1_9AQUA</name>
<feature type="region of interest" description="Disordered" evidence="7">
    <location>
        <begin position="121"/>
        <end position="201"/>
    </location>
</feature>
<feature type="region of interest" description="Disordered" evidence="7">
    <location>
        <begin position="1"/>
        <end position="36"/>
    </location>
</feature>
<sequence>MGFERVVFEASPERESKNLLVGPPSMATNKGSNHSTQVLSNLNQQEEQLLQLHHQSQQLQEHHNHQQHNQMSFGMMQSPLSSSTIPGSFIIKDALSLSGLWTNHLGGFMCAENSGMRPPTLNIFPSQPMHVEPISTKGSSGLVPPATSGSKRPSEPSMELQTTKNDVASGPEPAKAVKREGNRKGATSSSEQEGPKTPDPKAYVQQLETSRIKLTQLEQEIQRARSQGFYFNGGAVVGGGDQGLPVPMGNLSSDAAVFDMEYARWLEEHHQIMCELRAAVQEHLPENELRLFVDNGLAHYDEMMNLKSMVAKSDVFHLVSGMWKTPAERCFMWMGDFRPSELIKIILNQIEPLSEQQLLGICGLQQSTQEAEEALSQGLDALNQSLSDTIASDSLSCPPNMANYMGQMAIAMNKLSTVEGFVRQADNLRHQTLHRLHQILTTRQAARCFLAIGEYFHRLRALSSLWLARPPQE</sequence>
<evidence type="ECO:0000313" key="10">
    <source>
        <dbReference type="Proteomes" id="UP001642360"/>
    </source>
</evidence>
<accession>A0ABC8UKR1</accession>
<dbReference type="InterPro" id="IPR025422">
    <property type="entry name" value="TGA_domain"/>
</dbReference>
<comment type="subcellular location">
    <subcellularLocation>
        <location evidence="1">Nucleus</location>
    </subcellularLocation>
</comment>
<dbReference type="EMBL" id="CAUOFW020008091">
    <property type="protein sequence ID" value="CAK9181590.1"/>
    <property type="molecule type" value="Genomic_DNA"/>
</dbReference>
<evidence type="ECO:0000259" key="8">
    <source>
        <dbReference type="PROSITE" id="PS51806"/>
    </source>
</evidence>
<organism evidence="9 10">
    <name type="scientific">Ilex paraguariensis</name>
    <name type="common">yerba mate</name>
    <dbReference type="NCBI Taxonomy" id="185542"/>
    <lineage>
        <taxon>Eukaryota</taxon>
        <taxon>Viridiplantae</taxon>
        <taxon>Streptophyta</taxon>
        <taxon>Embryophyta</taxon>
        <taxon>Tracheophyta</taxon>
        <taxon>Spermatophyta</taxon>
        <taxon>Magnoliopsida</taxon>
        <taxon>eudicotyledons</taxon>
        <taxon>Gunneridae</taxon>
        <taxon>Pentapetalae</taxon>
        <taxon>asterids</taxon>
        <taxon>campanulids</taxon>
        <taxon>Aquifoliales</taxon>
        <taxon>Aquifoliaceae</taxon>
        <taxon>Ilex</taxon>
    </lineage>
</organism>
<evidence type="ECO:0000256" key="5">
    <source>
        <dbReference type="ARBA" id="ARBA00023163"/>
    </source>
</evidence>
<comment type="caution">
    <text evidence="9">The sequence shown here is derived from an EMBL/GenBank/DDBJ whole genome shotgun (WGS) entry which is preliminary data.</text>
</comment>
<keyword evidence="5" id="KW-0804">Transcription</keyword>
<dbReference type="PANTHER" id="PTHR45693:SF13">
    <property type="entry name" value="TRANSCRIPTION FACTOR TGA10"/>
    <property type="match status" value="1"/>
</dbReference>
<keyword evidence="10" id="KW-1185">Reference proteome</keyword>
<gene>
    <name evidence="9" type="ORF">ILEXP_LOCUS51664</name>
</gene>
<feature type="domain" description="DOG1" evidence="8">
    <location>
        <begin position="255"/>
        <end position="469"/>
    </location>
</feature>
<keyword evidence="6" id="KW-0539">Nucleus</keyword>
<dbReference type="Proteomes" id="UP001642360">
    <property type="component" value="Unassembled WGS sequence"/>
</dbReference>